<evidence type="ECO:0000313" key="2">
    <source>
        <dbReference type="Proteomes" id="UP000492820"/>
    </source>
</evidence>
<gene>
    <name evidence="1" type="ORF">EgrG_000806100</name>
</gene>
<dbReference type="AlphaFoldDB" id="A0A068WDC8"/>
<reference evidence="1 2" key="1">
    <citation type="journal article" date="2013" name="Nature">
        <title>The genomes of four tapeworm species reveal adaptations to parasitism.</title>
        <authorList>
            <person name="Tsai I.J."/>
            <person name="Zarowiecki M."/>
            <person name="Holroyd N."/>
            <person name="Garciarrubio A."/>
            <person name="Sanchez-Flores A."/>
            <person name="Brooks K.L."/>
            <person name="Tracey A."/>
            <person name="Bobes R.J."/>
            <person name="Fragoso G."/>
            <person name="Sciutto E."/>
            <person name="Aslett M."/>
            <person name="Beasley H."/>
            <person name="Bennett H.M."/>
            <person name="Cai J."/>
            <person name="Camicia F."/>
            <person name="Clark R."/>
            <person name="Cucher M."/>
            <person name="De Silva N."/>
            <person name="Day T.A."/>
            <person name="Deplazes P."/>
            <person name="Estrada K."/>
            <person name="Fernandez C."/>
            <person name="Holland P.W."/>
            <person name="Hou J."/>
            <person name="Hu S."/>
            <person name="Huckvale T."/>
            <person name="Hung S.S."/>
            <person name="Kamenetzky L."/>
            <person name="Keane J.A."/>
            <person name="Kiss F."/>
            <person name="Koziol U."/>
            <person name="Lambert O."/>
            <person name="Liu K."/>
            <person name="Luo X."/>
            <person name="Luo Y."/>
            <person name="Macchiaroli N."/>
            <person name="Nichol S."/>
            <person name="Paps J."/>
            <person name="Parkinson J."/>
            <person name="Pouchkina-Stantcheva N."/>
            <person name="Riddiford N."/>
            <person name="Rosenzvit M."/>
            <person name="Salinas G."/>
            <person name="Wasmuth J.D."/>
            <person name="Zamanian M."/>
            <person name="Zheng Y."/>
            <person name="Cai X."/>
            <person name="Soberon X."/>
            <person name="Olson P.D."/>
            <person name="Laclette J.P."/>
            <person name="Brehm K."/>
            <person name="Berriman M."/>
            <person name="Garciarrubio A."/>
            <person name="Bobes R.J."/>
            <person name="Fragoso G."/>
            <person name="Sanchez-Flores A."/>
            <person name="Estrada K."/>
            <person name="Cevallos M.A."/>
            <person name="Morett E."/>
            <person name="Gonzalez V."/>
            <person name="Portillo T."/>
            <person name="Ochoa-Leyva A."/>
            <person name="Jose M.V."/>
            <person name="Sciutto E."/>
            <person name="Landa A."/>
            <person name="Jimenez L."/>
            <person name="Valdes V."/>
            <person name="Carrero J.C."/>
            <person name="Larralde C."/>
            <person name="Morales-Montor J."/>
            <person name="Limon-Lason J."/>
            <person name="Soberon X."/>
            <person name="Laclette J.P."/>
        </authorList>
    </citation>
    <scope>NUCLEOTIDE SEQUENCE [LARGE SCALE GENOMIC DNA]</scope>
</reference>
<protein>
    <submittedName>
        <fullName evidence="1 3">Uncharacterized protein</fullName>
    </submittedName>
</protein>
<reference evidence="1" key="2">
    <citation type="submission" date="2014-06" db="EMBL/GenBank/DDBJ databases">
        <authorList>
            <person name="Aslett M."/>
        </authorList>
    </citation>
    <scope>NUCLEOTIDE SEQUENCE</scope>
</reference>
<evidence type="ECO:0000313" key="3">
    <source>
        <dbReference type="WBParaSite" id="EgrG_000806100"/>
    </source>
</evidence>
<organism evidence="1">
    <name type="scientific">Echinococcus granulosus</name>
    <name type="common">Hydatid tapeworm</name>
    <dbReference type="NCBI Taxonomy" id="6210"/>
    <lineage>
        <taxon>Eukaryota</taxon>
        <taxon>Metazoa</taxon>
        <taxon>Spiralia</taxon>
        <taxon>Lophotrochozoa</taxon>
        <taxon>Platyhelminthes</taxon>
        <taxon>Cestoda</taxon>
        <taxon>Eucestoda</taxon>
        <taxon>Cyclophyllidea</taxon>
        <taxon>Taeniidae</taxon>
        <taxon>Echinococcus</taxon>
        <taxon>Echinococcus granulosus group</taxon>
    </lineage>
</organism>
<accession>A0A068WDC8</accession>
<evidence type="ECO:0000313" key="1">
    <source>
        <dbReference type="EMBL" id="CDS15659.1"/>
    </source>
</evidence>
<reference evidence="3" key="3">
    <citation type="submission" date="2020-10" db="UniProtKB">
        <authorList>
            <consortium name="WormBaseParasite"/>
        </authorList>
    </citation>
    <scope>IDENTIFICATION</scope>
</reference>
<proteinExistence type="predicted"/>
<dbReference type="WBParaSite" id="EgrG_000806100">
    <property type="protein sequence ID" value="EgrG_000806100"/>
    <property type="gene ID" value="EgrG_000806100"/>
</dbReference>
<sequence>MGTGLMNAKASISTWNGNRELPISLDAWRRFRKKNWGELHRIPPRTLHLRPPHPQTARIHQTPLRLHPILALRPTSLRSPHPALQALQVAALHRRLAA</sequence>
<dbReference type="EMBL" id="LK028576">
    <property type="protein sequence ID" value="CDS15659.1"/>
    <property type="molecule type" value="Genomic_DNA"/>
</dbReference>
<name>A0A068WDC8_ECHGR</name>
<dbReference type="Proteomes" id="UP000492820">
    <property type="component" value="Unassembled WGS sequence"/>
</dbReference>